<comment type="caution">
    <text evidence="1">The sequence shown here is derived from an EMBL/GenBank/DDBJ whole genome shotgun (WGS) entry which is preliminary data.</text>
</comment>
<sequence length="75" mass="8833">MRFIDTTFFFSLSSLRNACVDIFLVLRNRAFELKCADLFLLSKSDRNERMKMVELTSTCDIMVNYVRPFNVLRGI</sequence>
<evidence type="ECO:0000313" key="1">
    <source>
        <dbReference type="EMBL" id="KAL0129852.1"/>
    </source>
</evidence>
<accession>A0AAW2GRI9</accession>
<evidence type="ECO:0000313" key="2">
    <source>
        <dbReference type="Proteomes" id="UP001430953"/>
    </source>
</evidence>
<proteinExistence type="predicted"/>
<keyword evidence="2" id="KW-1185">Reference proteome</keyword>
<dbReference type="AlphaFoldDB" id="A0AAW2GRI9"/>
<dbReference type="EMBL" id="JADYXP020000002">
    <property type="protein sequence ID" value="KAL0129852.1"/>
    <property type="molecule type" value="Genomic_DNA"/>
</dbReference>
<organism evidence="1 2">
    <name type="scientific">Cardiocondyla obscurior</name>
    <dbReference type="NCBI Taxonomy" id="286306"/>
    <lineage>
        <taxon>Eukaryota</taxon>
        <taxon>Metazoa</taxon>
        <taxon>Ecdysozoa</taxon>
        <taxon>Arthropoda</taxon>
        <taxon>Hexapoda</taxon>
        <taxon>Insecta</taxon>
        <taxon>Pterygota</taxon>
        <taxon>Neoptera</taxon>
        <taxon>Endopterygota</taxon>
        <taxon>Hymenoptera</taxon>
        <taxon>Apocrita</taxon>
        <taxon>Aculeata</taxon>
        <taxon>Formicoidea</taxon>
        <taxon>Formicidae</taxon>
        <taxon>Myrmicinae</taxon>
        <taxon>Cardiocondyla</taxon>
    </lineage>
</organism>
<gene>
    <name evidence="1" type="ORF">PUN28_001842</name>
</gene>
<protein>
    <submittedName>
        <fullName evidence="1">Uncharacterized protein</fullName>
    </submittedName>
</protein>
<name>A0AAW2GRI9_9HYME</name>
<dbReference type="Proteomes" id="UP001430953">
    <property type="component" value="Unassembled WGS sequence"/>
</dbReference>
<reference evidence="1 2" key="1">
    <citation type="submission" date="2023-03" db="EMBL/GenBank/DDBJ databases">
        <title>High recombination rates correlate with genetic variation in Cardiocondyla obscurior ants.</title>
        <authorList>
            <person name="Errbii M."/>
        </authorList>
    </citation>
    <scope>NUCLEOTIDE SEQUENCE [LARGE SCALE GENOMIC DNA]</scope>
    <source>
        <strain evidence="1">Alpha-2009</strain>
        <tissue evidence="1">Whole body</tissue>
    </source>
</reference>